<dbReference type="GO" id="GO:0042773">
    <property type="term" value="P:ATP synthesis coupled electron transport"/>
    <property type="evidence" value="ECO:0007669"/>
    <property type="project" value="InterPro"/>
</dbReference>
<keyword evidence="9 16" id="KW-0249">Electron transport</keyword>
<evidence type="ECO:0000256" key="4">
    <source>
        <dbReference type="ARBA" id="ARBA00021006"/>
    </source>
</evidence>
<feature type="transmembrane region" description="Helical" evidence="16">
    <location>
        <begin position="352"/>
        <end position="372"/>
    </location>
</feature>
<feature type="transmembrane region" description="Helical" evidence="16">
    <location>
        <begin position="392"/>
        <end position="414"/>
    </location>
</feature>
<gene>
    <name evidence="19" type="primary">nad4</name>
</gene>
<dbReference type="Pfam" id="PF00361">
    <property type="entry name" value="Proton_antipo_M"/>
    <property type="match status" value="1"/>
</dbReference>
<dbReference type="NCBIfam" id="TIGR01972">
    <property type="entry name" value="NDH_I_M"/>
    <property type="match status" value="1"/>
</dbReference>
<keyword evidence="12 16" id="KW-0830">Ubiquinone</keyword>
<organism evidence="19">
    <name type="scientific">Stereobalanus canadensis</name>
    <dbReference type="NCBI Taxonomy" id="560612"/>
    <lineage>
        <taxon>Eukaryota</taxon>
        <taxon>Metazoa</taxon>
        <taxon>Hemichordata</taxon>
        <taxon>Enteropneusta</taxon>
        <taxon>Harrimaniidae</taxon>
        <taxon>Stereobalanus</taxon>
    </lineage>
</organism>
<evidence type="ECO:0000256" key="1">
    <source>
        <dbReference type="ARBA" id="ARBA00004225"/>
    </source>
</evidence>
<keyword evidence="6 16" id="KW-0679">Respiratory chain</keyword>
<evidence type="ECO:0000256" key="5">
    <source>
        <dbReference type="ARBA" id="ARBA00022448"/>
    </source>
</evidence>
<evidence type="ECO:0000256" key="12">
    <source>
        <dbReference type="ARBA" id="ARBA00023075"/>
    </source>
</evidence>
<evidence type="ECO:0000256" key="9">
    <source>
        <dbReference type="ARBA" id="ARBA00022982"/>
    </source>
</evidence>
<comment type="catalytic activity">
    <reaction evidence="15 16">
        <text>a ubiquinone + NADH + 5 H(+)(in) = a ubiquinol + NAD(+) + 4 H(+)(out)</text>
        <dbReference type="Rhea" id="RHEA:29091"/>
        <dbReference type="Rhea" id="RHEA-COMP:9565"/>
        <dbReference type="Rhea" id="RHEA-COMP:9566"/>
        <dbReference type="ChEBI" id="CHEBI:15378"/>
        <dbReference type="ChEBI" id="CHEBI:16389"/>
        <dbReference type="ChEBI" id="CHEBI:17976"/>
        <dbReference type="ChEBI" id="CHEBI:57540"/>
        <dbReference type="ChEBI" id="CHEBI:57945"/>
        <dbReference type="EC" id="7.1.1.2"/>
    </reaction>
</comment>
<evidence type="ECO:0000256" key="7">
    <source>
        <dbReference type="ARBA" id="ARBA00022692"/>
    </source>
</evidence>
<dbReference type="GO" id="GO:0008137">
    <property type="term" value="F:NADH dehydrogenase (ubiquinone) activity"/>
    <property type="evidence" value="ECO:0007669"/>
    <property type="project" value="UniProtKB-UniRule"/>
</dbReference>
<dbReference type="InterPro" id="IPR010227">
    <property type="entry name" value="NADH_Q_OxRdtase_chainM/4"/>
</dbReference>
<feature type="transmembrane region" description="Helical" evidence="16">
    <location>
        <begin position="23"/>
        <end position="43"/>
    </location>
</feature>
<feature type="transmembrane region" description="Helical" evidence="16">
    <location>
        <begin position="63"/>
        <end position="82"/>
    </location>
</feature>
<evidence type="ECO:0000256" key="2">
    <source>
        <dbReference type="ARBA" id="ARBA00009025"/>
    </source>
</evidence>
<dbReference type="GO" id="GO:0031966">
    <property type="term" value="C:mitochondrial membrane"/>
    <property type="evidence" value="ECO:0007669"/>
    <property type="project" value="UniProtKB-SubCell"/>
</dbReference>
<evidence type="ECO:0000256" key="6">
    <source>
        <dbReference type="ARBA" id="ARBA00022660"/>
    </source>
</evidence>
<keyword evidence="13 16" id="KW-0496">Mitochondrion</keyword>
<dbReference type="GO" id="GO:0015990">
    <property type="term" value="P:electron transport coupled proton transport"/>
    <property type="evidence" value="ECO:0007669"/>
    <property type="project" value="TreeGrafter"/>
</dbReference>
<dbReference type="PANTHER" id="PTHR43507">
    <property type="entry name" value="NADH-UBIQUINONE OXIDOREDUCTASE CHAIN 4"/>
    <property type="match status" value="1"/>
</dbReference>
<proteinExistence type="inferred from homology"/>
<dbReference type="PANTHER" id="PTHR43507:SF20">
    <property type="entry name" value="NADH-UBIQUINONE OXIDOREDUCTASE CHAIN 4"/>
    <property type="match status" value="1"/>
</dbReference>
<feature type="transmembrane region" description="Helical" evidence="16">
    <location>
        <begin position="286"/>
        <end position="306"/>
    </location>
</feature>
<evidence type="ECO:0000256" key="11">
    <source>
        <dbReference type="ARBA" id="ARBA00023027"/>
    </source>
</evidence>
<feature type="domain" description="NADH:ubiquinone oxidoreductase chain 4 N-terminal" evidence="18">
    <location>
        <begin position="1"/>
        <end position="110"/>
    </location>
</feature>
<evidence type="ECO:0000256" key="15">
    <source>
        <dbReference type="ARBA" id="ARBA00049551"/>
    </source>
</evidence>
<comment type="subcellular location">
    <subcellularLocation>
        <location evidence="1 16">Mitochondrion membrane</location>
        <topology evidence="1 16">Multi-pass membrane protein</topology>
    </subcellularLocation>
</comment>
<dbReference type="InterPro" id="IPR000260">
    <property type="entry name" value="NADH4_N"/>
</dbReference>
<keyword evidence="10 16" id="KW-1133">Transmembrane helix</keyword>
<feature type="domain" description="NADH:quinone oxidoreductase/Mrp antiporter transmembrane" evidence="17">
    <location>
        <begin position="113"/>
        <end position="403"/>
    </location>
</feature>
<comment type="similarity">
    <text evidence="2 16">Belongs to the complex I subunit 4 family.</text>
</comment>
<keyword evidence="7 16" id="KW-0812">Transmembrane</keyword>
<sequence length="460" mass="51360">MLTMLLSYLGILLTILITPSKKLFATTLLQTALLALLTLIMLFPHHFTSSHTMTQLLLVDSMSAPLSILSVWLLPLTMLASHPHLSKEHPERQRMYIILLTLLTFTLMLTFNASNFLLFYITFETTLMPTLIIMTRWGHQPQRLQAGTYFMFYTLFGSLPLLIALLSLYSTTSTSSLPSMILTIQSNPWFSQPHLMITAALLVAFLAKLPIYTIHLWLPKAHVEAPMAGSMVLAAILLKLGGYGLMRFLPLTTASLSVYSPVLMTLSIWGALVTSLICLRQTDIKSLMAYSSVGHMSLVSAGVFTFTPWGLSGALVVMMAHGLASSALFCLANMSFERTNTRTLLLNRGFKLLLPLTTFWWILAASANLGLPPLPNLVGELLMMNSLVFWDTWSIFLTGLTTAMGATYSLFLYLSSQHSHLPPFFKIFKPSLQTEHLNLILHLAPLLLLIFKPEMIMITW</sequence>
<keyword evidence="5 16" id="KW-0813">Transport</keyword>
<feature type="transmembrane region" description="Helical" evidence="16">
    <location>
        <begin position="149"/>
        <end position="169"/>
    </location>
</feature>
<comment type="function">
    <text evidence="16">Core subunit of the mitochondrial membrane respiratory chain NADH dehydrogenase (Complex I) which catalyzes electron transfer from NADH through the respiratory chain, using ubiquinone as an electron acceptor. Essential for the catalytic activity and assembly of complex I.</text>
</comment>
<protein>
    <recommendedName>
        <fullName evidence="4 16">NADH-ubiquinone oxidoreductase chain 4</fullName>
        <ecNumber evidence="3 16">7.1.1.2</ecNumber>
    </recommendedName>
</protein>
<reference evidence="19" key="1">
    <citation type="journal article" date="2019" name="Genome Biol. Evol.">
        <title>Mitogenomics Reveals a Novel Genetic Code in Hemichordata.</title>
        <authorList>
            <person name="Li Y."/>
            <person name="Kocot K.M."/>
            <person name="Tassia M.G."/>
            <person name="Cannon J.T."/>
            <person name="Bernt M."/>
            <person name="Halanych K.M."/>
        </authorList>
    </citation>
    <scope>NUCLEOTIDE SEQUENCE</scope>
</reference>
<geneLocation type="mitochondrion" evidence="19"/>
<evidence type="ECO:0000259" key="17">
    <source>
        <dbReference type="Pfam" id="PF00361"/>
    </source>
</evidence>
<dbReference type="AlphaFoldDB" id="A0A3Q8HDI7"/>
<dbReference type="EMBL" id="MH841935">
    <property type="protein sequence ID" value="AXY64130.1"/>
    <property type="molecule type" value="Genomic_DNA"/>
</dbReference>
<feature type="transmembrane region" description="Helical" evidence="16">
    <location>
        <begin position="94"/>
        <end position="111"/>
    </location>
</feature>
<dbReference type="EC" id="7.1.1.2" evidence="3 16"/>
<keyword evidence="14 16" id="KW-0472">Membrane</keyword>
<evidence type="ECO:0000256" key="16">
    <source>
        <dbReference type="RuleBase" id="RU003297"/>
    </source>
</evidence>
<feature type="transmembrane region" description="Helical" evidence="16">
    <location>
        <begin position="189"/>
        <end position="207"/>
    </location>
</feature>
<keyword evidence="11 16" id="KW-0520">NAD</keyword>
<dbReference type="GO" id="GO:0003954">
    <property type="term" value="F:NADH dehydrogenase activity"/>
    <property type="evidence" value="ECO:0007669"/>
    <property type="project" value="TreeGrafter"/>
</dbReference>
<keyword evidence="8" id="KW-1278">Translocase</keyword>
<evidence type="ECO:0000256" key="14">
    <source>
        <dbReference type="ARBA" id="ARBA00023136"/>
    </source>
</evidence>
<accession>A0A3Q8HDI7</accession>
<feature type="transmembrane region" description="Helical" evidence="16">
    <location>
        <begin position="258"/>
        <end position="279"/>
    </location>
</feature>
<evidence type="ECO:0000256" key="8">
    <source>
        <dbReference type="ARBA" id="ARBA00022967"/>
    </source>
</evidence>
<dbReference type="PRINTS" id="PR01437">
    <property type="entry name" value="NUOXDRDTASE4"/>
</dbReference>
<evidence type="ECO:0000313" key="19">
    <source>
        <dbReference type="EMBL" id="AXY64130.1"/>
    </source>
</evidence>
<feature type="transmembrane region" description="Helical" evidence="16">
    <location>
        <begin position="312"/>
        <end position="331"/>
    </location>
</feature>
<evidence type="ECO:0000256" key="10">
    <source>
        <dbReference type="ARBA" id="ARBA00022989"/>
    </source>
</evidence>
<dbReference type="GO" id="GO:0048039">
    <property type="term" value="F:ubiquinone binding"/>
    <property type="evidence" value="ECO:0007669"/>
    <property type="project" value="TreeGrafter"/>
</dbReference>
<evidence type="ECO:0000259" key="18">
    <source>
        <dbReference type="Pfam" id="PF01059"/>
    </source>
</evidence>
<feature type="transmembrane region" description="Helical" evidence="16">
    <location>
        <begin position="228"/>
        <end position="246"/>
    </location>
</feature>
<evidence type="ECO:0000256" key="13">
    <source>
        <dbReference type="ARBA" id="ARBA00023128"/>
    </source>
</evidence>
<dbReference type="Pfam" id="PF01059">
    <property type="entry name" value="Oxidored_q5_N"/>
    <property type="match status" value="1"/>
</dbReference>
<feature type="transmembrane region" description="Helical" evidence="16">
    <location>
        <begin position="435"/>
        <end position="451"/>
    </location>
</feature>
<evidence type="ECO:0000256" key="3">
    <source>
        <dbReference type="ARBA" id="ARBA00012944"/>
    </source>
</evidence>
<dbReference type="InterPro" id="IPR001750">
    <property type="entry name" value="ND/Mrp_TM"/>
</dbReference>
<name>A0A3Q8HDI7_9BILA</name>
<dbReference type="InterPro" id="IPR003918">
    <property type="entry name" value="NADH_UbQ_OxRdtase"/>
</dbReference>